<name>A0A9N9HBJ8_9GLOM</name>
<dbReference type="Proteomes" id="UP000789739">
    <property type="component" value="Unassembled WGS sequence"/>
</dbReference>
<dbReference type="EMBL" id="CAJVPI010003874">
    <property type="protein sequence ID" value="CAG8663081.1"/>
    <property type="molecule type" value="Genomic_DNA"/>
</dbReference>
<organism evidence="2 3">
    <name type="scientific">Paraglomus brasilianum</name>
    <dbReference type="NCBI Taxonomy" id="144538"/>
    <lineage>
        <taxon>Eukaryota</taxon>
        <taxon>Fungi</taxon>
        <taxon>Fungi incertae sedis</taxon>
        <taxon>Mucoromycota</taxon>
        <taxon>Glomeromycotina</taxon>
        <taxon>Glomeromycetes</taxon>
        <taxon>Paraglomerales</taxon>
        <taxon>Paraglomeraceae</taxon>
        <taxon>Paraglomus</taxon>
    </lineage>
</organism>
<proteinExistence type="predicted"/>
<keyword evidence="3" id="KW-1185">Reference proteome</keyword>
<sequence length="396" mass="45567">MDLSPECLGALKYPAFWESVKKPSLVKYLEFRLHEGDINNLETEHHSYIMELNTIAKHCAESPEIVQKVLEWKKNFMESLILFIVLRLTVLHCSVTNYLVKRCLAVGKSAVLLIDKSSEEVNLFWNLHQNIHTEIKLYEKKAHLHRSKLNDLKDQISIKQTQHILDATKETLSQNLTLQRTVIKQHLLGKTDVSHIENSEPVTGQKRSYEEELPSTPPNKVSSDSEIVPVSLTNIFLETSAELERNPDQTAELDTSLISTKEAEVESRKTRRPYITRDIAEEVLKKYQMCILAGKKLIYNGVDVLDFIRPNMNKDKTTKSPLCIGVINIHNPDCTKFLPDDFKSFIANQLQDSKIKAVCFATKQCIDKFVVDCEEEVLQFLEKFHDMGIWSLWQDV</sequence>
<protein>
    <submittedName>
        <fullName evidence="2">2363_t:CDS:1</fullName>
    </submittedName>
</protein>
<dbReference type="AlphaFoldDB" id="A0A9N9HBJ8"/>
<dbReference type="OrthoDB" id="2442362at2759"/>
<gene>
    <name evidence="2" type="ORF">PBRASI_LOCUS10894</name>
</gene>
<reference evidence="2" key="1">
    <citation type="submission" date="2021-06" db="EMBL/GenBank/DDBJ databases">
        <authorList>
            <person name="Kallberg Y."/>
            <person name="Tangrot J."/>
            <person name="Rosling A."/>
        </authorList>
    </citation>
    <scope>NUCLEOTIDE SEQUENCE</scope>
    <source>
        <strain evidence="2">BR232B</strain>
    </source>
</reference>
<evidence type="ECO:0000313" key="3">
    <source>
        <dbReference type="Proteomes" id="UP000789739"/>
    </source>
</evidence>
<accession>A0A9N9HBJ8</accession>
<evidence type="ECO:0000256" key="1">
    <source>
        <dbReference type="SAM" id="MobiDB-lite"/>
    </source>
</evidence>
<comment type="caution">
    <text evidence="2">The sequence shown here is derived from an EMBL/GenBank/DDBJ whole genome shotgun (WGS) entry which is preliminary data.</text>
</comment>
<evidence type="ECO:0000313" key="2">
    <source>
        <dbReference type="EMBL" id="CAG8663081.1"/>
    </source>
</evidence>
<feature type="region of interest" description="Disordered" evidence="1">
    <location>
        <begin position="194"/>
        <end position="224"/>
    </location>
</feature>